<dbReference type="AlphaFoldDB" id="A0A0S7XPA7"/>
<evidence type="ECO:0000313" key="3">
    <source>
        <dbReference type="EMBL" id="KPJ64325.1"/>
    </source>
</evidence>
<dbReference type="Pfam" id="PF00395">
    <property type="entry name" value="SLH"/>
    <property type="match status" value="2"/>
</dbReference>
<evidence type="ECO:0000259" key="2">
    <source>
        <dbReference type="PROSITE" id="PS51272"/>
    </source>
</evidence>
<feature type="domain" description="SLH" evidence="2">
    <location>
        <begin position="451"/>
        <end position="511"/>
    </location>
</feature>
<evidence type="ECO:0000256" key="1">
    <source>
        <dbReference type="SAM" id="SignalP"/>
    </source>
</evidence>
<keyword evidence="1" id="KW-0732">Signal</keyword>
<feature type="domain" description="SLH" evidence="2">
    <location>
        <begin position="576"/>
        <end position="636"/>
    </location>
</feature>
<sequence length="644" mass="70846">MIKRFLILTLLYCCAVIPALATDGLSLDPSQTLFTARQLGMGGVSVAFSDDANGVFSNPAGLTEIEFPQLVGASRKLILDETQYTLVGWAVPTDWGIFGMGFTSMNTGGSLPTKRDPATNRIMVDPSREATSYDNSVLAFSYSRRLRENLSIGGNLKLFNQSLGGDLHSKANATGIGLCAAYKPLTWLSLGANLQNALEGNLSWDGGSSDKIGGFYKLGCKINILGSSEEAWRPHSQSLYGGLDIDIPHSTLSSTNYHLGVEYFPLEKIALRGGFNLDQNGTGLTLGVGLINGGFRFDYAFVERPGLPCDTPHYFSLSYIGERVVTVSRKLKTKEPYIKFSQPRDRLITDQEKIAISAEARARRILEQTTTWTVTAISETKEVKEVDEIEDLRPVYANGIKIDQVGSVELSSSLGMGRNVFEIMGFTTPEVMTGKISPEVFSGSGEVKVLRFKPFTDTPMTHWAIEPIALSITLGLVKGYPDKTFKPEKGITRAELVTLLVRTMPVKLEEADFPPFIDVPTKHWAAKYIAYGSKQKLITGYPDGTFKPNAVLNRAEGVTILARYSGFTEEVQTTAPFPDLQPDYWANKYIWPAKKSGLLEYLVGKDFEPTTPFTRAEAAEVLYRTPQVQRGVDQFWETGMVSAQ</sequence>
<comment type="caution">
    <text evidence="3">The sequence shown here is derived from an EMBL/GenBank/DDBJ whole genome shotgun (WGS) entry which is preliminary data.</text>
</comment>
<gene>
    <name evidence="3" type="ORF">AMJ44_13020</name>
</gene>
<evidence type="ECO:0000313" key="4">
    <source>
        <dbReference type="Proteomes" id="UP000051861"/>
    </source>
</evidence>
<dbReference type="PANTHER" id="PTHR43308">
    <property type="entry name" value="OUTER MEMBRANE PROTEIN ALPHA-RELATED"/>
    <property type="match status" value="1"/>
</dbReference>
<dbReference type="PROSITE" id="PS51272">
    <property type="entry name" value="SLH"/>
    <property type="match status" value="3"/>
</dbReference>
<dbReference type="Gene3D" id="2.40.160.60">
    <property type="entry name" value="Outer membrane protein transport protein (OMPP1/FadL/TodX)"/>
    <property type="match status" value="1"/>
</dbReference>
<accession>A0A0S7XPA7</accession>
<organism evidence="3 4">
    <name type="scientific">candidate division WOR-1 bacterium DG_54_3</name>
    <dbReference type="NCBI Taxonomy" id="1703775"/>
    <lineage>
        <taxon>Bacteria</taxon>
        <taxon>Bacillati</taxon>
        <taxon>Saganbacteria</taxon>
    </lineage>
</organism>
<proteinExistence type="predicted"/>
<name>A0A0S7XPA7_UNCSA</name>
<dbReference type="Proteomes" id="UP000051861">
    <property type="component" value="Unassembled WGS sequence"/>
</dbReference>
<dbReference type="InterPro" id="IPR051465">
    <property type="entry name" value="Cell_Envelope_Struct_Comp"/>
</dbReference>
<dbReference type="InterPro" id="IPR001119">
    <property type="entry name" value="SLH_dom"/>
</dbReference>
<dbReference type="EMBL" id="LIZX01000188">
    <property type="protein sequence ID" value="KPJ64325.1"/>
    <property type="molecule type" value="Genomic_DNA"/>
</dbReference>
<feature type="domain" description="SLH" evidence="2">
    <location>
        <begin position="512"/>
        <end position="575"/>
    </location>
</feature>
<dbReference type="SUPFAM" id="SSF56935">
    <property type="entry name" value="Porins"/>
    <property type="match status" value="1"/>
</dbReference>
<protein>
    <recommendedName>
        <fullName evidence="2">SLH domain-containing protein</fullName>
    </recommendedName>
</protein>
<reference evidence="3 4" key="1">
    <citation type="journal article" date="2015" name="Microbiome">
        <title>Genomic resolution of linkages in carbon, nitrogen, and sulfur cycling among widespread estuary sediment bacteria.</title>
        <authorList>
            <person name="Baker B.J."/>
            <person name="Lazar C.S."/>
            <person name="Teske A.P."/>
            <person name="Dick G.J."/>
        </authorList>
    </citation>
    <scope>NUCLEOTIDE SEQUENCE [LARGE SCALE GENOMIC DNA]</scope>
    <source>
        <strain evidence="3">DG_54_3</strain>
    </source>
</reference>
<feature type="signal peptide" evidence="1">
    <location>
        <begin position="1"/>
        <end position="21"/>
    </location>
</feature>
<feature type="chain" id="PRO_5006640163" description="SLH domain-containing protein" evidence="1">
    <location>
        <begin position="22"/>
        <end position="644"/>
    </location>
</feature>